<evidence type="ECO:0000313" key="1">
    <source>
        <dbReference type="EMBL" id="TFD88944.1"/>
    </source>
</evidence>
<accession>A0A4V3IX53</accession>
<gene>
    <name evidence="1" type="ORF">E3T51_06350</name>
</gene>
<protein>
    <submittedName>
        <fullName evidence="1">Uncharacterized protein</fullName>
    </submittedName>
</protein>
<evidence type="ECO:0000313" key="2">
    <source>
        <dbReference type="Proteomes" id="UP000297626"/>
    </source>
</evidence>
<organism evidence="1 2">
    <name type="scientific">Cryobacterium serini</name>
    <dbReference type="NCBI Taxonomy" id="1259201"/>
    <lineage>
        <taxon>Bacteria</taxon>
        <taxon>Bacillati</taxon>
        <taxon>Actinomycetota</taxon>
        <taxon>Actinomycetes</taxon>
        <taxon>Micrococcales</taxon>
        <taxon>Microbacteriaceae</taxon>
        <taxon>Cryobacterium</taxon>
    </lineage>
</organism>
<reference evidence="1 2" key="1">
    <citation type="submission" date="2019-03" db="EMBL/GenBank/DDBJ databases">
        <title>Genomics of glacier-inhabiting Cryobacterium strains.</title>
        <authorList>
            <person name="Liu Q."/>
            <person name="Xin Y.-H."/>
        </authorList>
    </citation>
    <scope>NUCLEOTIDE SEQUENCE [LARGE SCALE GENOMIC DNA]</scope>
    <source>
        <strain evidence="1 2">Sr54</strain>
    </source>
</reference>
<dbReference type="RefSeq" id="WP_134528878.1">
    <property type="nucleotide sequence ID" value="NZ_SOHN01000009.1"/>
</dbReference>
<dbReference type="EMBL" id="SOHN01000009">
    <property type="protein sequence ID" value="TFD88944.1"/>
    <property type="molecule type" value="Genomic_DNA"/>
</dbReference>
<name>A0A4V3IX53_9MICO</name>
<sequence>MAVVLLGGLGGCASAVTNDETDAATAERTAAPTVAPTGCSSEFAVDYGDVVGLQDVTDEFGTYCHTTIGPESEAAIYDSAKTDVETLNEFGFTEDDAAEALPVALRILTEEVLDSSRLDNYSIAPAEWFAANSDYMSTKWQPAHQKAIDKDAATLGMSETSGIIVTDILPSPLARDGGARASSAVVRLDRVHGEEPDGGEQNLVFSFSTTSTFVATDAQIVALVLAADPNQIEDALRTSNPELFDEADNSSLIMTGKTLLGFGLESNEQIIGSSSVFQLYTDQGLGIVE</sequence>
<dbReference type="AlphaFoldDB" id="A0A4V3IX53"/>
<keyword evidence="2" id="KW-1185">Reference proteome</keyword>
<proteinExistence type="predicted"/>
<comment type="caution">
    <text evidence="1">The sequence shown here is derived from an EMBL/GenBank/DDBJ whole genome shotgun (WGS) entry which is preliminary data.</text>
</comment>
<dbReference type="Proteomes" id="UP000297626">
    <property type="component" value="Unassembled WGS sequence"/>
</dbReference>